<evidence type="ECO:0000256" key="2">
    <source>
        <dbReference type="SAM" id="SignalP"/>
    </source>
</evidence>
<evidence type="ECO:0000256" key="1">
    <source>
        <dbReference type="SAM" id="MobiDB-lite"/>
    </source>
</evidence>
<reference evidence="3" key="1">
    <citation type="submission" date="2021-12" db="EMBL/GenBank/DDBJ databases">
        <authorList>
            <person name="King R."/>
        </authorList>
    </citation>
    <scope>NUCLEOTIDE SEQUENCE</scope>
</reference>
<keyword evidence="2" id="KW-0732">Signal</keyword>
<feature type="chain" id="PRO_5040363746" evidence="2">
    <location>
        <begin position="24"/>
        <end position="395"/>
    </location>
</feature>
<gene>
    <name evidence="3" type="ORF">CINC_LOCUS9328</name>
</gene>
<feature type="region of interest" description="Disordered" evidence="1">
    <location>
        <begin position="374"/>
        <end position="395"/>
    </location>
</feature>
<dbReference type="AlphaFoldDB" id="A0A9P0BXV5"/>
<evidence type="ECO:0000313" key="4">
    <source>
        <dbReference type="Proteomes" id="UP001154114"/>
    </source>
</evidence>
<name>A0A9P0BXV5_CHRIL</name>
<proteinExistence type="predicted"/>
<dbReference type="OrthoDB" id="7472262at2759"/>
<keyword evidence="4" id="KW-1185">Reference proteome</keyword>
<dbReference type="EMBL" id="LR824006">
    <property type="protein sequence ID" value="CAH0600375.1"/>
    <property type="molecule type" value="Genomic_DNA"/>
</dbReference>
<organism evidence="3 4">
    <name type="scientific">Chrysodeixis includens</name>
    <name type="common">Soybean looper</name>
    <name type="synonym">Pseudoplusia includens</name>
    <dbReference type="NCBI Taxonomy" id="689277"/>
    <lineage>
        <taxon>Eukaryota</taxon>
        <taxon>Metazoa</taxon>
        <taxon>Ecdysozoa</taxon>
        <taxon>Arthropoda</taxon>
        <taxon>Hexapoda</taxon>
        <taxon>Insecta</taxon>
        <taxon>Pterygota</taxon>
        <taxon>Neoptera</taxon>
        <taxon>Endopterygota</taxon>
        <taxon>Lepidoptera</taxon>
        <taxon>Glossata</taxon>
        <taxon>Ditrysia</taxon>
        <taxon>Noctuoidea</taxon>
        <taxon>Noctuidae</taxon>
        <taxon>Plusiinae</taxon>
        <taxon>Chrysodeixis</taxon>
    </lineage>
</organism>
<feature type="compositionally biased region" description="Polar residues" evidence="1">
    <location>
        <begin position="374"/>
        <end position="384"/>
    </location>
</feature>
<accession>A0A9P0BXV5</accession>
<protein>
    <submittedName>
        <fullName evidence="3">Uncharacterized protein</fullName>
    </submittedName>
</protein>
<dbReference type="Proteomes" id="UP001154114">
    <property type="component" value="Chromosome 3"/>
</dbReference>
<evidence type="ECO:0000313" key="3">
    <source>
        <dbReference type="EMBL" id="CAH0600375.1"/>
    </source>
</evidence>
<sequence length="395" mass="42078">MFAYGRPLSLIFVFLALKNGIFVDSQMVGPGVNTTPDLTEQIMPQRTPPSLLSRLPNSFGRLLPANQLPEPLPNIPRNCPEIPNLTITQATFHPLYKDSAGLSSLNPRIEPSKLGLNTPFKAPINTLCAPNTVPQHNIAPLPVISQPVLDRPANLVPICESNYPASIPPQIECLTVIDEPNPYVTQTLQVKSYGTSPLAHSYQTPIIVKVPPIPVVSPSIVVANPYGALSSHNVVQENCDCNTFGELYQQVLNTEVRVSSVPSETVVDLSNDVSYYGQVPISSQVNVASQWIPEPVTLIAPPPQPPSSVSSQVPFPLFAPPPIIVLEKSKSSLKTLLPILLVSLLDGGGRNNGGCSSSCGSVIPMPFPILIPTSNGCPQSSGQEGNDMEGSGANG</sequence>
<feature type="signal peptide" evidence="2">
    <location>
        <begin position="1"/>
        <end position="23"/>
    </location>
</feature>